<reference evidence="1 2" key="1">
    <citation type="submission" date="2024-02" db="EMBL/GenBank/DDBJ databases">
        <authorList>
            <person name="Chen Y."/>
            <person name="Shah S."/>
            <person name="Dougan E. K."/>
            <person name="Thang M."/>
            <person name="Chan C."/>
        </authorList>
    </citation>
    <scope>NUCLEOTIDE SEQUENCE [LARGE SCALE GENOMIC DNA]</scope>
</reference>
<organism evidence="1 2">
    <name type="scientific">Durusdinium trenchii</name>
    <dbReference type="NCBI Taxonomy" id="1381693"/>
    <lineage>
        <taxon>Eukaryota</taxon>
        <taxon>Sar</taxon>
        <taxon>Alveolata</taxon>
        <taxon>Dinophyceae</taxon>
        <taxon>Suessiales</taxon>
        <taxon>Symbiodiniaceae</taxon>
        <taxon>Durusdinium</taxon>
    </lineage>
</organism>
<gene>
    <name evidence="1" type="ORF">CCMP2556_LOCUS9473</name>
</gene>
<keyword evidence="2" id="KW-1185">Reference proteome</keyword>
<proteinExistence type="predicted"/>
<name>A0ABP0J3P4_9DINO</name>
<dbReference type="EMBL" id="CAXAMN010004413">
    <property type="protein sequence ID" value="CAK9008982.1"/>
    <property type="molecule type" value="Genomic_DNA"/>
</dbReference>
<evidence type="ECO:0000313" key="2">
    <source>
        <dbReference type="Proteomes" id="UP001642484"/>
    </source>
</evidence>
<protein>
    <submittedName>
        <fullName evidence="1">Uncharacterized protein</fullName>
    </submittedName>
</protein>
<comment type="caution">
    <text evidence="1">The sequence shown here is derived from an EMBL/GenBank/DDBJ whole genome shotgun (WGS) entry which is preliminary data.</text>
</comment>
<evidence type="ECO:0000313" key="1">
    <source>
        <dbReference type="EMBL" id="CAK9008982.1"/>
    </source>
</evidence>
<sequence>MAPSAFKSALNHVRIAVTGGGDPRELNVVEAIQLALTWRVARHVYGMEDLDPLSDLGGTASPTAATTPAQAQCRVPRNLAFVDANGRSLQVGNVRGPQAATGQSCCRWQATCGPA</sequence>
<dbReference type="Proteomes" id="UP001642484">
    <property type="component" value="Unassembled WGS sequence"/>
</dbReference>
<accession>A0ABP0J3P4</accession>